<dbReference type="GO" id="GO:0046983">
    <property type="term" value="F:protein dimerization activity"/>
    <property type="evidence" value="ECO:0007669"/>
    <property type="project" value="InterPro"/>
</dbReference>
<dbReference type="SMART" id="SM00849">
    <property type="entry name" value="Lactamase_B"/>
    <property type="match status" value="1"/>
</dbReference>
<dbReference type="Pfam" id="PF14864">
    <property type="entry name" value="Alkyl_sulf_C"/>
    <property type="match status" value="1"/>
</dbReference>
<keyword evidence="12" id="KW-1185">Reference proteome</keyword>
<dbReference type="InterPro" id="IPR036527">
    <property type="entry name" value="SCP2_sterol-bd_dom_sf"/>
</dbReference>
<dbReference type="InterPro" id="IPR029229">
    <property type="entry name" value="Alkyl_sulf_C"/>
</dbReference>
<keyword evidence="3" id="KW-0378">Hydrolase</keyword>
<dbReference type="EMBL" id="JXXV01000028">
    <property type="protein sequence ID" value="KJY81790.1"/>
    <property type="molecule type" value="Genomic_DNA"/>
</dbReference>
<comment type="cofactor">
    <cofactor evidence="1">
        <name>Zn(2+)</name>
        <dbReference type="ChEBI" id="CHEBI:29105"/>
    </cofactor>
</comment>
<organism evidence="11 12">
    <name type="scientific">Vibrio galatheae</name>
    <dbReference type="NCBI Taxonomy" id="579748"/>
    <lineage>
        <taxon>Bacteria</taxon>
        <taxon>Pseudomonadati</taxon>
        <taxon>Pseudomonadota</taxon>
        <taxon>Gammaproteobacteria</taxon>
        <taxon>Vibrionales</taxon>
        <taxon>Vibrionaceae</taxon>
        <taxon>Vibrio</taxon>
    </lineage>
</organism>
<dbReference type="InterPro" id="IPR052195">
    <property type="entry name" value="Bact_Alkyl/Aryl-Sulfatase"/>
</dbReference>
<keyword evidence="4" id="KW-0862">Zinc</keyword>
<dbReference type="CDD" id="cd07710">
    <property type="entry name" value="arylsulfatase_Sdsa1-like_MBL-fold"/>
    <property type="match status" value="1"/>
</dbReference>
<comment type="similarity">
    <text evidence="5">Belongs to the metallo-beta-lactamase superfamily. Type III sulfatase family.</text>
</comment>
<dbReference type="PANTHER" id="PTHR43223">
    <property type="entry name" value="ALKYL/ARYL-SULFATASE"/>
    <property type="match status" value="1"/>
</dbReference>
<dbReference type="InterPro" id="IPR029228">
    <property type="entry name" value="Alkyl_sulf_dimr"/>
</dbReference>
<dbReference type="InterPro" id="IPR038536">
    <property type="entry name" value="Alkyl/aryl-sulf_dimr_sf"/>
</dbReference>
<dbReference type="Pfam" id="PF00753">
    <property type="entry name" value="Lactamase_B"/>
    <property type="match status" value="1"/>
</dbReference>
<comment type="caution">
    <text evidence="11">The sequence shown here is derived from an EMBL/GenBank/DDBJ whole genome shotgun (WGS) entry which is preliminary data.</text>
</comment>
<feature type="domain" description="Metallo-beta-lactamase" evidence="10">
    <location>
        <begin position="123"/>
        <end position="345"/>
    </location>
</feature>
<feature type="chain" id="PRO_5002473152" description="Linear primary-alkylsulfatase" evidence="9">
    <location>
        <begin position="20"/>
        <end position="651"/>
    </location>
</feature>
<keyword evidence="2" id="KW-0479">Metal-binding</keyword>
<dbReference type="FunFam" id="3.60.15.30:FF:000001">
    <property type="entry name" value="Alkyl/aryl-sulfatase BDS1"/>
    <property type="match status" value="1"/>
</dbReference>
<dbReference type="Gene3D" id="3.30.1050.10">
    <property type="entry name" value="SCP2 sterol-binding domain"/>
    <property type="match status" value="1"/>
</dbReference>
<dbReference type="GO" id="GO:0046872">
    <property type="term" value="F:metal ion binding"/>
    <property type="evidence" value="ECO:0007669"/>
    <property type="project" value="UniProtKB-KW"/>
</dbReference>
<dbReference type="STRING" id="579748.TW81_15650"/>
<dbReference type="PATRIC" id="fig|579748.3.peg.3231"/>
<evidence type="ECO:0000256" key="2">
    <source>
        <dbReference type="ARBA" id="ARBA00022723"/>
    </source>
</evidence>
<keyword evidence="9" id="KW-0732">Signal</keyword>
<reference evidence="11 12" key="1">
    <citation type="journal article" date="2015" name="BMC Genomics">
        <title>Genome mining reveals unlocked bioactive potential of marine Gram-negative bacteria.</title>
        <authorList>
            <person name="Machado H."/>
            <person name="Sonnenschein E.C."/>
            <person name="Melchiorsen J."/>
            <person name="Gram L."/>
        </authorList>
    </citation>
    <scope>NUCLEOTIDE SEQUENCE [LARGE SCALE GENOMIC DNA]</scope>
    <source>
        <strain evidence="11 12">S2757</strain>
    </source>
</reference>
<dbReference type="InterPro" id="IPR036866">
    <property type="entry name" value="RibonucZ/Hydroxyglut_hydro"/>
</dbReference>
<gene>
    <name evidence="11" type="ORF">TW81_15650</name>
</gene>
<dbReference type="SUPFAM" id="SSF56281">
    <property type="entry name" value="Metallo-hydrolase/oxidoreductase"/>
    <property type="match status" value="1"/>
</dbReference>
<dbReference type="PANTHER" id="PTHR43223:SF1">
    <property type="entry name" value="ALKYL_ARYL-SULFATASE BDS1"/>
    <property type="match status" value="1"/>
</dbReference>
<evidence type="ECO:0000256" key="9">
    <source>
        <dbReference type="SAM" id="SignalP"/>
    </source>
</evidence>
<dbReference type="GO" id="GO:0018741">
    <property type="term" value="F:linear primary-alkylsulfatase activity"/>
    <property type="evidence" value="ECO:0007669"/>
    <property type="project" value="UniProtKB-EC"/>
</dbReference>
<evidence type="ECO:0000313" key="11">
    <source>
        <dbReference type="EMBL" id="KJY81790.1"/>
    </source>
</evidence>
<evidence type="ECO:0000256" key="6">
    <source>
        <dbReference type="ARBA" id="ARBA00066568"/>
    </source>
</evidence>
<evidence type="ECO:0000256" key="3">
    <source>
        <dbReference type="ARBA" id="ARBA00022801"/>
    </source>
</evidence>
<dbReference type="SUPFAM" id="SSF55718">
    <property type="entry name" value="SCP-like"/>
    <property type="match status" value="1"/>
</dbReference>
<dbReference type="InterPro" id="IPR001279">
    <property type="entry name" value="Metallo-B-lactamas"/>
</dbReference>
<accession>A0A0F4NFA0</accession>
<dbReference type="Gene3D" id="3.60.15.30">
    <property type="entry name" value="Metallo-beta-lactamase domain"/>
    <property type="match status" value="1"/>
</dbReference>
<evidence type="ECO:0000313" key="12">
    <source>
        <dbReference type="Proteomes" id="UP000033673"/>
    </source>
</evidence>
<evidence type="ECO:0000256" key="8">
    <source>
        <dbReference type="ARBA" id="ARBA00075789"/>
    </source>
</evidence>
<dbReference type="OrthoDB" id="9815874at2"/>
<dbReference type="AlphaFoldDB" id="A0A0F4NFA0"/>
<dbReference type="Proteomes" id="UP000033673">
    <property type="component" value="Unassembled WGS sequence"/>
</dbReference>
<evidence type="ECO:0000256" key="4">
    <source>
        <dbReference type="ARBA" id="ARBA00022833"/>
    </source>
</evidence>
<evidence type="ECO:0000256" key="5">
    <source>
        <dbReference type="ARBA" id="ARBA00033751"/>
    </source>
</evidence>
<dbReference type="RefSeq" id="WP_045956672.1">
    <property type="nucleotide sequence ID" value="NZ_JXXV01000028.1"/>
</dbReference>
<dbReference type="FunFam" id="1.25.40.880:FF:000001">
    <property type="entry name" value="SDS hydrolase SdsA1"/>
    <property type="match status" value="1"/>
</dbReference>
<protein>
    <recommendedName>
        <fullName evidence="7">Linear primary-alkylsulfatase</fullName>
        <ecNumber evidence="6">3.1.6.21</ecNumber>
    </recommendedName>
    <alternativeName>
        <fullName evidence="8">Type III linear primary-alkylsulfatase</fullName>
    </alternativeName>
</protein>
<dbReference type="EC" id="3.1.6.21" evidence="6"/>
<name>A0A0F4NFA0_9VIBR</name>
<dbReference type="InterPro" id="IPR044097">
    <property type="entry name" value="Bds1/SdsA1_MBL-fold"/>
</dbReference>
<evidence type="ECO:0000259" key="10">
    <source>
        <dbReference type="SMART" id="SM00849"/>
    </source>
</evidence>
<dbReference type="Pfam" id="PF14863">
    <property type="entry name" value="Alkyl_sulf_dimr"/>
    <property type="match status" value="1"/>
</dbReference>
<dbReference type="Gene3D" id="1.25.40.880">
    <property type="entry name" value="Alkyl sulfatase, dimerisation domain"/>
    <property type="match status" value="1"/>
</dbReference>
<evidence type="ECO:0000256" key="1">
    <source>
        <dbReference type="ARBA" id="ARBA00001947"/>
    </source>
</evidence>
<proteinExistence type="inferred from homology"/>
<feature type="signal peptide" evidence="9">
    <location>
        <begin position="1"/>
        <end position="19"/>
    </location>
</feature>
<evidence type="ECO:0000256" key="7">
    <source>
        <dbReference type="ARBA" id="ARBA00068034"/>
    </source>
</evidence>
<dbReference type="GO" id="GO:0018909">
    <property type="term" value="P:dodecyl sulfate metabolic process"/>
    <property type="evidence" value="ECO:0007669"/>
    <property type="project" value="InterPro"/>
</dbReference>
<sequence>MKPLMALAALVVLSAGVSADEAKPATEATVAANNKVKQTLPFSDKKDFENAQRGLIATQDVVTIKNDKGDVVWDLEAYKKYIGLDNPAPDSVNPSLWRNAQLNMINGLFKVTDGIYQIRGYDLSNITFIEGQTGWIVFDPLISQETAKTALEFINGELGERPVVAVIYSHSHIDHFGGVRGIVDEKDVNDGKVQIIASHGFTEHAVSENVIAGNAMGRRAVYMYGALLPRNERGGVNGGLGQTTSTGLATLIKPTDIIEKTGEERTIDGVKMVFQYTPGSEAPTEINTYFPDKKALWMAENSTNTMHNILTLRGAQVRDALKWSSYLQETIEMWGDKVDVKFQSHHWPMWGQKDIVEYFKKQRDMYKYTHDQTVRLMNQGYIGSEISEIIQFPEEIENNWSTRGYYGTLRHNSRAVYQRYMGWYSGNPSDLNNLPPTNAAVKYVEYMGGESETIKKAQADFDAGKYRWVAEVLKHVVFANPQSKKGKALLADAYEQLGYQAESGPWRSVYLQGAYELRNGTPSAGGIVTASPDIIKNMPPEMLFDYLAVRILPEKAAGKVFAINLNFTDLDEKYTLYVENSVLNHTRKQSTDPDVTLTLTKSSLDDVQLGKVTLEQAIASGDIALDGDQQVFKDFVGMLDTFNFWFNIATP</sequence>